<evidence type="ECO:0008006" key="3">
    <source>
        <dbReference type="Google" id="ProtNLM"/>
    </source>
</evidence>
<protein>
    <recommendedName>
        <fullName evidence="3">HEPN domain-containing protein</fullName>
    </recommendedName>
</protein>
<name>A0ABM8E6G8_9HYPH</name>
<proteinExistence type="predicted"/>
<accession>A0ABM8E6G8</accession>
<keyword evidence="2" id="KW-1185">Reference proteome</keyword>
<dbReference type="EMBL" id="AP027142">
    <property type="protein sequence ID" value="BDV33418.1"/>
    <property type="molecule type" value="Genomic_DNA"/>
</dbReference>
<sequence>MIDDLLDIADDLAGRDKGKPRQASLRRAMSSAYYAVFNALAWMCADTLIGTRIDWQASRVIHRSLDHEALRRVFQQARDKKAFGSVVKQLSPVLLELQEARESADYDPEWSGHSREEVRRLIAGARDAVEKIRNLDEATKRLLAVNLISKPRRASRAQIRNSAR</sequence>
<evidence type="ECO:0000313" key="2">
    <source>
        <dbReference type="Proteomes" id="UP001317629"/>
    </source>
</evidence>
<dbReference type="Proteomes" id="UP001317629">
    <property type="component" value="Chromosome"/>
</dbReference>
<evidence type="ECO:0000313" key="1">
    <source>
        <dbReference type="EMBL" id="BDV33418.1"/>
    </source>
</evidence>
<reference evidence="1 2" key="1">
    <citation type="journal article" date="2023" name="Int. J. Syst. Evol. Microbiol.">
        <title>Methylocystis iwaonis sp. nov., a type II methane-oxidizing bacterium from surface soil of a rice paddy field in Japan, and emended description of the genus Methylocystis (ex Whittenbury et al. 1970) Bowman et al. 1993.</title>
        <authorList>
            <person name="Kaise H."/>
            <person name="Sawadogo J.B."/>
            <person name="Alam M.S."/>
            <person name="Ueno C."/>
            <person name="Dianou D."/>
            <person name="Shinjo R."/>
            <person name="Asakawa S."/>
        </authorList>
    </citation>
    <scope>NUCLEOTIDE SEQUENCE [LARGE SCALE GENOMIC DNA]</scope>
    <source>
        <strain evidence="1 2">SS37A-Re</strain>
    </source>
</reference>
<dbReference type="Gene3D" id="1.20.120.330">
    <property type="entry name" value="Nucleotidyltransferases domain 2"/>
    <property type="match status" value="1"/>
</dbReference>
<dbReference type="RefSeq" id="WP_281930832.1">
    <property type="nucleotide sequence ID" value="NZ_AP027142.1"/>
</dbReference>
<gene>
    <name evidence="1" type="ORF">SS37A_09470</name>
</gene>
<organism evidence="1 2">
    <name type="scientific">Methylocystis iwaonis</name>
    <dbReference type="NCBI Taxonomy" id="2885079"/>
    <lineage>
        <taxon>Bacteria</taxon>
        <taxon>Pseudomonadati</taxon>
        <taxon>Pseudomonadota</taxon>
        <taxon>Alphaproteobacteria</taxon>
        <taxon>Hyphomicrobiales</taxon>
        <taxon>Methylocystaceae</taxon>
        <taxon>Methylocystis</taxon>
    </lineage>
</organism>